<gene>
    <name evidence="6" type="ORF">FJZ47_13010</name>
</gene>
<feature type="domain" description="Luciferase-like" evidence="5">
    <location>
        <begin position="8"/>
        <end position="309"/>
    </location>
</feature>
<reference evidence="6" key="1">
    <citation type="submission" date="2019-03" db="EMBL/GenBank/DDBJ databases">
        <title>Lake Tanganyika Metagenome-Assembled Genomes (MAGs).</title>
        <authorList>
            <person name="Tran P."/>
        </authorList>
    </citation>
    <scope>NUCLEOTIDE SEQUENCE</scope>
    <source>
        <strain evidence="6">K_DeepCast_65m_m2_066</strain>
    </source>
</reference>
<dbReference type="GO" id="GO:0005829">
    <property type="term" value="C:cytosol"/>
    <property type="evidence" value="ECO:0007669"/>
    <property type="project" value="TreeGrafter"/>
</dbReference>
<dbReference type="Pfam" id="PF00296">
    <property type="entry name" value="Bac_luciferase"/>
    <property type="match status" value="1"/>
</dbReference>
<keyword evidence="3" id="KW-0560">Oxidoreductase</keyword>
<comment type="caution">
    <text evidence="6">The sequence shown here is derived from an EMBL/GenBank/DDBJ whole genome shotgun (WGS) entry which is preliminary data.</text>
</comment>
<protein>
    <submittedName>
        <fullName evidence="6">LLM class flavin-dependent oxidoreductase</fullName>
    </submittedName>
</protein>
<evidence type="ECO:0000256" key="2">
    <source>
        <dbReference type="ARBA" id="ARBA00022630"/>
    </source>
</evidence>
<evidence type="ECO:0000259" key="5">
    <source>
        <dbReference type="Pfam" id="PF00296"/>
    </source>
</evidence>
<dbReference type="InterPro" id="IPR011251">
    <property type="entry name" value="Luciferase-like_dom"/>
</dbReference>
<dbReference type="Proteomes" id="UP000712673">
    <property type="component" value="Unassembled WGS sequence"/>
</dbReference>
<evidence type="ECO:0000256" key="3">
    <source>
        <dbReference type="ARBA" id="ARBA00023002"/>
    </source>
</evidence>
<keyword evidence="4" id="KW-0503">Monooxygenase</keyword>
<dbReference type="InterPro" id="IPR050766">
    <property type="entry name" value="Bact_Lucif_Oxidored"/>
</dbReference>
<evidence type="ECO:0000313" key="7">
    <source>
        <dbReference type="Proteomes" id="UP000712673"/>
    </source>
</evidence>
<dbReference type="SUPFAM" id="SSF51679">
    <property type="entry name" value="Bacterial luciferase-like"/>
    <property type="match status" value="1"/>
</dbReference>
<name>A0A937W1Y9_UNCTE</name>
<comment type="similarity">
    <text evidence="1">Belongs to the bacterial luciferase oxidoreductase family.</text>
</comment>
<keyword evidence="2" id="KW-0285">Flavoprotein</keyword>
<accession>A0A937W1Y9</accession>
<dbReference type="PANTHER" id="PTHR30137:SF16">
    <property type="entry name" value="BLL0895 PROTEIN"/>
    <property type="match status" value="1"/>
</dbReference>
<evidence type="ECO:0000256" key="4">
    <source>
        <dbReference type="ARBA" id="ARBA00023033"/>
    </source>
</evidence>
<organism evidence="6 7">
    <name type="scientific">Tectimicrobiota bacterium</name>
    <dbReference type="NCBI Taxonomy" id="2528274"/>
    <lineage>
        <taxon>Bacteria</taxon>
        <taxon>Pseudomonadati</taxon>
        <taxon>Nitrospinota/Tectimicrobiota group</taxon>
        <taxon>Candidatus Tectimicrobiota</taxon>
    </lineage>
</organism>
<dbReference type="InterPro" id="IPR036661">
    <property type="entry name" value="Luciferase-like_sf"/>
</dbReference>
<evidence type="ECO:0000256" key="1">
    <source>
        <dbReference type="ARBA" id="ARBA00010426"/>
    </source>
</evidence>
<dbReference type="EMBL" id="VGLS01000388">
    <property type="protein sequence ID" value="MBM3224708.1"/>
    <property type="molecule type" value="Genomic_DNA"/>
</dbReference>
<dbReference type="Gene3D" id="3.20.20.30">
    <property type="entry name" value="Luciferase-like domain"/>
    <property type="match status" value="1"/>
</dbReference>
<dbReference type="PANTHER" id="PTHR30137">
    <property type="entry name" value="LUCIFERASE-LIKE MONOOXYGENASE"/>
    <property type="match status" value="1"/>
</dbReference>
<dbReference type="GO" id="GO:0016705">
    <property type="term" value="F:oxidoreductase activity, acting on paired donors, with incorporation or reduction of molecular oxygen"/>
    <property type="evidence" value="ECO:0007669"/>
    <property type="project" value="InterPro"/>
</dbReference>
<sequence length="390" mass="43520">MTLPARLKFGIFMAPFHQLGDDPTLAIDRDLELIQWLDYLGFDEAWIGEHHSAGWETIASPEVFIATAAERTKHINLGTGVVSLPYHHPLMVANRMILLDHLTKGRAMLGVGPGALGSDAYMLGIDPLTQRPRMDESLGIIMRLLTETEPLTYESDWFTLRDAVAHLRPYTHPHFPIVVAAAQSPAGMQLAGKHGAGVLSVSVIRDRGTAPDLRRFWSIAEETAAAHGHTMRREEWRMAVHVFLAESRKEAMEQARVGAGRYQREYFEQTLGLPAVLDGPSDRIIDELVDRGAWCVGTPDDLIAHIHRLDEESGGFGGLLIQATEWGTREQVLHSYELIARYVKPHFQGSLVNLRHSAAWSASKKETIMNLRTQAIEKAKRDYFVPASTV</sequence>
<dbReference type="AlphaFoldDB" id="A0A937W1Y9"/>
<dbReference type="GO" id="GO:0004497">
    <property type="term" value="F:monooxygenase activity"/>
    <property type="evidence" value="ECO:0007669"/>
    <property type="project" value="UniProtKB-KW"/>
</dbReference>
<proteinExistence type="inferred from homology"/>
<evidence type="ECO:0000313" key="6">
    <source>
        <dbReference type="EMBL" id="MBM3224708.1"/>
    </source>
</evidence>